<dbReference type="RefSeq" id="WP_183465341.1">
    <property type="nucleotide sequence ID" value="NZ_CP050297.1"/>
</dbReference>
<evidence type="ECO:0000259" key="1">
    <source>
        <dbReference type="Pfam" id="PF00656"/>
    </source>
</evidence>
<dbReference type="GO" id="GO:0004197">
    <property type="term" value="F:cysteine-type endopeptidase activity"/>
    <property type="evidence" value="ECO:0007669"/>
    <property type="project" value="InterPro"/>
</dbReference>
<feature type="domain" description="Peptidase C14 caspase" evidence="1">
    <location>
        <begin position="19"/>
        <end position="233"/>
    </location>
</feature>
<dbReference type="InterPro" id="IPR011600">
    <property type="entry name" value="Pept_C14_caspase"/>
</dbReference>
<geneLocation type="plasmid" evidence="2 3">
    <name>p_2</name>
</geneLocation>
<dbReference type="EMBL" id="CP050297">
    <property type="protein sequence ID" value="QND61614.1"/>
    <property type="molecule type" value="Genomic_DNA"/>
</dbReference>
<keyword evidence="2" id="KW-0614">Plasmid</keyword>
<dbReference type="Proteomes" id="UP000515465">
    <property type="component" value="Plasmid p_2"/>
</dbReference>
<gene>
    <name evidence="2" type="ORF">HB778_35610</name>
</gene>
<dbReference type="GO" id="GO:0006508">
    <property type="term" value="P:proteolysis"/>
    <property type="evidence" value="ECO:0007669"/>
    <property type="project" value="InterPro"/>
</dbReference>
<name>A0A7G6T4D2_9HYPH</name>
<protein>
    <recommendedName>
        <fullName evidence="1">Peptidase C14 caspase domain-containing protein</fullName>
    </recommendedName>
</protein>
<dbReference type="Gene3D" id="3.40.50.1460">
    <property type="match status" value="1"/>
</dbReference>
<organism evidence="2 3">
    <name type="scientific">Mesorhizobium huakuii</name>
    <dbReference type="NCBI Taxonomy" id="28104"/>
    <lineage>
        <taxon>Bacteria</taxon>
        <taxon>Pseudomonadati</taxon>
        <taxon>Pseudomonadota</taxon>
        <taxon>Alphaproteobacteria</taxon>
        <taxon>Hyphomicrobiales</taxon>
        <taxon>Phyllobacteriaceae</taxon>
        <taxon>Mesorhizobium</taxon>
    </lineage>
</organism>
<evidence type="ECO:0000313" key="2">
    <source>
        <dbReference type="EMBL" id="QND61614.1"/>
    </source>
</evidence>
<reference evidence="3" key="1">
    <citation type="journal article" date="2020" name="Mol. Plant Microbe">
        <title>Rhizobial microsymbionts of the narrowly endemic Oxytropis species growing in Kamchatka are characterized by significant genetic diversity and possess a set of genes that are associated with T3SS and T6SS secretion systems and can affect the development of symbiosis.</title>
        <authorList>
            <person name="Safronova V."/>
            <person name="Guro P."/>
            <person name="Sazanova A."/>
            <person name="Kuznetsova I."/>
            <person name="Belimov A."/>
            <person name="Yakubov V."/>
            <person name="Chirak E."/>
            <person name="Afonin A."/>
            <person name="Gogolev Y."/>
            <person name="Andronov E."/>
            <person name="Tikhonovich I."/>
        </authorList>
    </citation>
    <scope>NUCLEOTIDE SEQUENCE [LARGE SCALE GENOMIC DNA]</scope>
    <source>
        <strain evidence="3">583</strain>
        <plasmid evidence="3">p_2</plasmid>
    </source>
</reference>
<proteinExistence type="predicted"/>
<sequence>MPLVQLPATPPPHVNPDDHALVVGINDYVAGINTLQGAINDCNLFCRWLVDPTMGGLNPANISLVVSAGHQPPAEPVRNQIEDILATYFDRANTGWLGGRRLYLFLAGHGLSRPPPNHRDCALVMADARPNLLRGLLGGVAADSMRLTGLFKEVMLVMDTCAEVSGPAELLCNLPFYGDVTLTPRRPFLHIHAASWNATAAEKLLPDPLDPGAAGSWQGVLTNALLRGLTTASDDAGRITSSSLKRFIDAAAAGGPRIEFDDGEPGAPTPMVFGTPRGVPVNVSLRNGAARFQVRDGIDFGVVRQAQTAPATVMLKPGLWLFDGIDAAGLITASQAVSVREGGMDVAI</sequence>
<evidence type="ECO:0000313" key="3">
    <source>
        <dbReference type="Proteomes" id="UP000515465"/>
    </source>
</evidence>
<dbReference type="AlphaFoldDB" id="A0A7G6T4D2"/>
<dbReference type="Pfam" id="PF00656">
    <property type="entry name" value="Peptidase_C14"/>
    <property type="match status" value="1"/>
</dbReference>
<accession>A0A7G6T4D2</accession>